<feature type="compositionally biased region" description="Pro residues" evidence="1">
    <location>
        <begin position="378"/>
        <end position="398"/>
    </location>
</feature>
<dbReference type="InterPro" id="IPR025164">
    <property type="entry name" value="Toastrack_DUF4097"/>
</dbReference>
<evidence type="ECO:0000256" key="1">
    <source>
        <dbReference type="SAM" id="MobiDB-lite"/>
    </source>
</evidence>
<feature type="region of interest" description="Disordered" evidence="1">
    <location>
        <begin position="1"/>
        <end position="42"/>
    </location>
</feature>
<reference evidence="3" key="1">
    <citation type="submission" date="2020-02" db="EMBL/GenBank/DDBJ databases">
        <authorList>
            <person name="Meier V. D."/>
        </authorList>
    </citation>
    <scope>NUCLEOTIDE SEQUENCE</scope>
    <source>
        <strain evidence="3">AVDCRST_MAG19</strain>
    </source>
</reference>
<feature type="domain" description="DUF4097" evidence="2">
    <location>
        <begin position="168"/>
        <end position="344"/>
    </location>
</feature>
<organism evidence="3">
    <name type="scientific">uncultured Thermomicrobiales bacterium</name>
    <dbReference type="NCBI Taxonomy" id="1645740"/>
    <lineage>
        <taxon>Bacteria</taxon>
        <taxon>Pseudomonadati</taxon>
        <taxon>Thermomicrobiota</taxon>
        <taxon>Thermomicrobia</taxon>
        <taxon>Thermomicrobiales</taxon>
        <taxon>environmental samples</taxon>
    </lineage>
</organism>
<protein>
    <recommendedName>
        <fullName evidence="2">DUF4097 domain-containing protein</fullName>
    </recommendedName>
</protein>
<proteinExistence type="predicted"/>
<dbReference type="AlphaFoldDB" id="A0A6J4U9N7"/>
<feature type="compositionally biased region" description="Low complexity" evidence="1">
    <location>
        <begin position="364"/>
        <end position="377"/>
    </location>
</feature>
<feature type="compositionally biased region" description="Basic and acidic residues" evidence="1">
    <location>
        <begin position="31"/>
        <end position="42"/>
    </location>
</feature>
<name>A0A6J4U9N7_9BACT</name>
<feature type="compositionally biased region" description="Basic residues" evidence="1">
    <location>
        <begin position="1"/>
        <end position="13"/>
    </location>
</feature>
<dbReference type="EMBL" id="CADCWL010000002">
    <property type="protein sequence ID" value="CAA9542597.1"/>
    <property type="molecule type" value="Genomic_DNA"/>
</dbReference>
<evidence type="ECO:0000313" key="3">
    <source>
        <dbReference type="EMBL" id="CAA9542597.1"/>
    </source>
</evidence>
<gene>
    <name evidence="3" type="ORF">AVDCRST_MAG19-14</name>
</gene>
<sequence>MPNRFPNRRRSRSGRSIEMNEPTRTAWQADRAGDREEHPFRIDPTRPIRLAVHNPNGDVSVHVVDRPDVLVRYERHGGRREAGLDDAAVTIMADGNEIDVRVDLPGRGNRKRVEVDLDLDLDLGDFNPFKGGGGGTQGAPGRAFAEAGKAIAQVGRALAGNWGDVRFDIEVELPGGTAESRVAVVTASGDVAVEGVAGAVSASTASGDVRAAALRGELTFRTASGDLRAEGLAGRVTARSASGDAHVTGSALEEFAFQSASGDITLGASLAGAGASRVQTVSGNVRLGLAAPSGGAPDATVTLKTVSGDANVVAPFRKTDRRAWQAGAGTHRIAVQTVSGDLHLAGGTAVSPTVGAHAARRFDPAPAAAPTPSRAAAPTPPTPPTPPQPPAPPLPAAPAPAAQKTGMESGILIETGTPEPHPDRSMAEGEPAPRPAAARGEDARRLAVLGAVERGEIDVEEALRRLDAVDPPGQP</sequence>
<feature type="region of interest" description="Disordered" evidence="1">
    <location>
        <begin position="364"/>
        <end position="442"/>
    </location>
</feature>
<dbReference type="Pfam" id="PF13349">
    <property type="entry name" value="DUF4097"/>
    <property type="match status" value="1"/>
</dbReference>
<accession>A0A6J4U9N7</accession>
<evidence type="ECO:0000259" key="2">
    <source>
        <dbReference type="Pfam" id="PF13349"/>
    </source>
</evidence>